<dbReference type="OrthoDB" id="6046020at2759"/>
<keyword evidence="2" id="KW-1133">Transmembrane helix</keyword>
<evidence type="ECO:0000313" key="4">
    <source>
        <dbReference type="Proteomes" id="UP000683360"/>
    </source>
</evidence>
<proteinExistence type="predicted"/>
<dbReference type="Gene3D" id="1.20.1070.10">
    <property type="entry name" value="Rhodopsin 7-helix transmembrane proteins"/>
    <property type="match status" value="1"/>
</dbReference>
<comment type="caution">
    <text evidence="3">The sequence shown here is derived from an EMBL/GenBank/DDBJ whole genome shotgun (WGS) entry which is preliminary data.</text>
</comment>
<accession>A0A8S3R3N7</accession>
<keyword evidence="2" id="KW-0812">Transmembrane</keyword>
<sequence>MNLNAIYLIIMTCEAVRGHTGQFYGFDGHINGDYIPQNIRPRTCPVGTVESCLYCDCYSDKCNIDRQERLLNRNYKGLFSNPTERKMDCETSNDQISDTAGLDGAGSNKSAKGRPNIRCCETNIKIVADNEPFTHNGVTRTPVISSMFGGGLITNEQFRVEGECMNLSPCGKYDRGKCKQEFGFTEVLVNSLQNPQDLFCVSKFGTTCAVYIEQNTTYKNNRTPTYRNDFGVSSDRTINNRDDYGVSLEQKTAYIDDDVSSDRTPTYRNNYGVSSDRTIKYRNDYGVSSEQTTAHIDDDNVSSEQTTDHIYNYGISLATTVEINSLEKIKYGNQIKCEIMDLTEIVLPSALGRAYFVHKSGQSLLLWFDDFNFISVTISKNCVRLALHMFLNGFIDTAYLQDFFTYCPNGTFIQNIFCDSSLAYNITYIKDVFPHFSNVRIYFTDTFGHCTEHFNVFLKSENYLLTNADIYHFLTNETICWKYVYFTNLLNIQFSLKEIRDKNNFKAGLLSKHTSYAAVYIILKHQVCKEQFLRYIYWNGLPVKENDTYLLSIDNIITFNGKNNCMHVLCPATYRHVRLQLSSSTVAYLESAIAVEVTIVNGFMLYVFLQKENRTPSILLLSTLAISDTITAILMTIPKCIAYQIYGNDIDYREIMPHCLHYMQVNNFKKKSSMD</sequence>
<organism evidence="3 4">
    <name type="scientific">Mytilus edulis</name>
    <name type="common">Blue mussel</name>
    <dbReference type="NCBI Taxonomy" id="6550"/>
    <lineage>
        <taxon>Eukaryota</taxon>
        <taxon>Metazoa</taxon>
        <taxon>Spiralia</taxon>
        <taxon>Lophotrochozoa</taxon>
        <taxon>Mollusca</taxon>
        <taxon>Bivalvia</taxon>
        <taxon>Autobranchia</taxon>
        <taxon>Pteriomorphia</taxon>
        <taxon>Mytilida</taxon>
        <taxon>Mytiloidea</taxon>
        <taxon>Mytilidae</taxon>
        <taxon>Mytilinae</taxon>
        <taxon>Mytilus</taxon>
    </lineage>
</organism>
<keyword evidence="2" id="KW-0472">Membrane</keyword>
<feature type="transmembrane region" description="Helical" evidence="2">
    <location>
        <begin position="586"/>
        <end position="609"/>
    </location>
</feature>
<evidence type="ECO:0000313" key="3">
    <source>
        <dbReference type="EMBL" id="CAG2202265.1"/>
    </source>
</evidence>
<protein>
    <submittedName>
        <fullName evidence="3">Uncharacterized protein</fullName>
    </submittedName>
</protein>
<dbReference type="AlphaFoldDB" id="A0A8S3R3N7"/>
<dbReference type="EMBL" id="CAJPWZ010000884">
    <property type="protein sequence ID" value="CAG2202265.1"/>
    <property type="molecule type" value="Genomic_DNA"/>
</dbReference>
<evidence type="ECO:0000256" key="2">
    <source>
        <dbReference type="SAM" id="Phobius"/>
    </source>
</evidence>
<gene>
    <name evidence="3" type="ORF">MEDL_16839</name>
</gene>
<evidence type="ECO:0000256" key="1">
    <source>
        <dbReference type="SAM" id="MobiDB-lite"/>
    </source>
</evidence>
<name>A0A8S3R3N7_MYTED</name>
<reference evidence="3" key="1">
    <citation type="submission" date="2021-03" db="EMBL/GenBank/DDBJ databases">
        <authorList>
            <person name="Bekaert M."/>
        </authorList>
    </citation>
    <scope>NUCLEOTIDE SEQUENCE</scope>
</reference>
<feature type="region of interest" description="Disordered" evidence="1">
    <location>
        <begin position="86"/>
        <end position="113"/>
    </location>
</feature>
<keyword evidence="4" id="KW-1185">Reference proteome</keyword>
<feature type="transmembrane region" description="Helical" evidence="2">
    <location>
        <begin position="618"/>
        <end position="637"/>
    </location>
</feature>
<dbReference type="Proteomes" id="UP000683360">
    <property type="component" value="Unassembled WGS sequence"/>
</dbReference>